<feature type="compositionally biased region" description="Polar residues" evidence="4">
    <location>
        <begin position="14"/>
        <end position="38"/>
    </location>
</feature>
<dbReference type="STRING" id="1287681.M7T8U0"/>
<evidence type="ECO:0000313" key="6">
    <source>
        <dbReference type="EMBL" id="EMR63060.1"/>
    </source>
</evidence>
<dbReference type="GO" id="GO:0005730">
    <property type="term" value="C:nucleolus"/>
    <property type="evidence" value="ECO:0007669"/>
    <property type="project" value="UniProtKB-SubCell"/>
</dbReference>
<dbReference type="OrthoDB" id="361797at2759"/>
<feature type="compositionally biased region" description="Basic and acidic residues" evidence="4">
    <location>
        <begin position="593"/>
        <end position="617"/>
    </location>
</feature>
<accession>M7T8U0</accession>
<dbReference type="Gene3D" id="1.25.40.180">
    <property type="match status" value="1"/>
</dbReference>
<dbReference type="InterPro" id="IPR016024">
    <property type="entry name" value="ARM-type_fold"/>
</dbReference>
<evidence type="ECO:0000256" key="3">
    <source>
        <dbReference type="ARBA" id="ARBA00023242"/>
    </source>
</evidence>
<feature type="compositionally biased region" description="Basic and acidic residues" evidence="4">
    <location>
        <begin position="133"/>
        <end position="143"/>
    </location>
</feature>
<protein>
    <submittedName>
        <fullName evidence="6">Putative suppressor of glycerol defect protein</fullName>
    </submittedName>
</protein>
<dbReference type="HOGENOM" id="CLU_006786_2_1_1"/>
<comment type="similarity">
    <text evidence="2">Belongs to the CWC22 family.</text>
</comment>
<dbReference type="PANTHER" id="PTHR18034:SF4">
    <property type="entry name" value="NUCLEOLAR MIF4G DOMAIN-CONTAINING PROTEIN 1"/>
    <property type="match status" value="1"/>
</dbReference>
<keyword evidence="3" id="KW-0539">Nucleus</keyword>
<reference evidence="7" key="1">
    <citation type="journal article" date="2013" name="Genome Announc.">
        <title>Draft genome sequence of the grapevine dieback fungus Eutypa lata UCR-EL1.</title>
        <authorList>
            <person name="Blanco-Ulate B."/>
            <person name="Rolshausen P.E."/>
            <person name="Cantu D."/>
        </authorList>
    </citation>
    <scope>NUCLEOTIDE SEQUENCE [LARGE SCALE GENOMIC DNA]</scope>
    <source>
        <strain evidence="7">UCR-EL1</strain>
    </source>
</reference>
<feature type="compositionally biased region" description="Basic and acidic residues" evidence="4">
    <location>
        <begin position="191"/>
        <end position="201"/>
    </location>
</feature>
<dbReference type="OMA" id="FMVDILN"/>
<dbReference type="InterPro" id="IPR003890">
    <property type="entry name" value="MIF4G-like_typ-3"/>
</dbReference>
<feature type="domain" description="MI" evidence="5">
    <location>
        <begin position="641"/>
        <end position="775"/>
    </location>
</feature>
<dbReference type="EMBL" id="KB707288">
    <property type="protein sequence ID" value="EMR63060.1"/>
    <property type="molecule type" value="Genomic_DNA"/>
</dbReference>
<dbReference type="InterPro" id="IPR050781">
    <property type="entry name" value="CWC22_splicing_factor"/>
</dbReference>
<dbReference type="Pfam" id="PF02854">
    <property type="entry name" value="MIF4G"/>
    <property type="match status" value="1"/>
</dbReference>
<comment type="subcellular location">
    <subcellularLocation>
        <location evidence="1">Nucleus</location>
        <location evidence="1">Nucleolus</location>
    </subcellularLocation>
</comment>
<dbReference type="PANTHER" id="PTHR18034">
    <property type="entry name" value="CELL CYCLE CONTROL PROTEIN CWF22-RELATED"/>
    <property type="match status" value="1"/>
</dbReference>
<dbReference type="SUPFAM" id="SSF48371">
    <property type="entry name" value="ARM repeat"/>
    <property type="match status" value="1"/>
</dbReference>
<organism evidence="6 7">
    <name type="scientific">Eutypa lata (strain UCR-EL1)</name>
    <name type="common">Grapevine dieback disease fungus</name>
    <name type="synonym">Eutypa armeniacae</name>
    <dbReference type="NCBI Taxonomy" id="1287681"/>
    <lineage>
        <taxon>Eukaryota</taxon>
        <taxon>Fungi</taxon>
        <taxon>Dikarya</taxon>
        <taxon>Ascomycota</taxon>
        <taxon>Pezizomycotina</taxon>
        <taxon>Sordariomycetes</taxon>
        <taxon>Xylariomycetidae</taxon>
        <taxon>Xylariales</taxon>
        <taxon>Diatrypaceae</taxon>
        <taxon>Eutypa</taxon>
    </lineage>
</organism>
<dbReference type="PROSITE" id="PS51366">
    <property type="entry name" value="MI"/>
    <property type="match status" value="1"/>
</dbReference>
<name>M7T8U0_EUTLA</name>
<dbReference type="Proteomes" id="UP000012174">
    <property type="component" value="Unassembled WGS sequence"/>
</dbReference>
<evidence type="ECO:0000259" key="5">
    <source>
        <dbReference type="PROSITE" id="PS51366"/>
    </source>
</evidence>
<keyword evidence="7" id="KW-1185">Reference proteome</keyword>
<dbReference type="GO" id="GO:0003723">
    <property type="term" value="F:RNA binding"/>
    <property type="evidence" value="ECO:0007669"/>
    <property type="project" value="InterPro"/>
</dbReference>
<proteinExistence type="inferred from homology"/>
<feature type="compositionally biased region" description="Polar residues" evidence="4">
    <location>
        <begin position="67"/>
        <end position="89"/>
    </location>
</feature>
<dbReference type="SMART" id="SM00543">
    <property type="entry name" value="MIF4G"/>
    <property type="match status" value="1"/>
</dbReference>
<dbReference type="KEGG" id="ela:UCREL1_10000"/>
<dbReference type="eggNOG" id="KOG2141">
    <property type="taxonomic scope" value="Eukaryota"/>
</dbReference>
<dbReference type="AlphaFoldDB" id="M7T8U0"/>
<feature type="region of interest" description="Disordered" evidence="4">
    <location>
        <begin position="589"/>
        <end position="622"/>
    </location>
</feature>
<feature type="compositionally biased region" description="Acidic residues" evidence="4">
    <location>
        <begin position="241"/>
        <end position="292"/>
    </location>
</feature>
<evidence type="ECO:0000256" key="2">
    <source>
        <dbReference type="ARBA" id="ARBA00006856"/>
    </source>
</evidence>
<feature type="region of interest" description="Disordered" evidence="4">
    <location>
        <begin position="1"/>
        <end position="310"/>
    </location>
</feature>
<sequence>MASGQNRKLALPSSLLNELNAQQPQPGRTGSRSKSQQLSRKEQRKTQRVQKRQSRQPLRTKPAHHPSASSAKPNTKQSKPSKGTLSAKSRVTARKETDDDEFSEGDEENYDDEDEDDEDDDGFDFGSDSEVDVEIKSRDETSRKPSSSVQKKLAQDSAEIAELERKLGLKGRKSLPKSFDEDGLGDLLDGLDGHDQEDGAPSKRKRTSEADEWLAQKRRKAEAAAAATAASHIPSDRDSNADESDEDLDSEDWASGEGDLSEMGEDNDEETSESEGDEDEDGFEGFSENEEVEPVRPQRENPYIAPTTNVAKYVPPSLRKQSQSSSEVETQLRRRVQGLINRLTNDNMVGITKDFLALYNNNPRQIVTSTLVDTVMALVCSPERRPDSFFTMVAGFIAAIHRAAGLAASAYFLQQMVEVFNQHYEAASGDQSDSTSKHLITLLAEVYNMQVVGSNLIFDFVRLFVEPLSELNTELLLKIIQLCGPSLRREDPHALRDIVNSIKPGSLKGASVRTSFMMDEMRKLQSNKTKAISRNKDIVEQRSQIKKRIGTLEGSRDVQPLRIGLKDIQGAEKAGKWWLVGASWAGKQADANADGKDGSNKKQKSEVSDDDDIHANDGDDDDDLGVPDLWELAKQQGFNTEVRQRIFVALHAATDYENADLLIRNLRLNKHQRKEIPEVIVRSGERQQAYNHFYTLVAGRFCGLKELAFQFRRSLTVRFARMGEEIDTGDDSGGAYEDEEEEDYDMRWLYNAARMYGSLVAGGSLRLADVLKHRNLVVLQAEKAHMFVEVMLLTVLQETETKTTQKQLKDVLVGVDRELGRGLQYFVRKKLRRSDLLGDDKKERKRLQKRCDEVDAVLDAMLAEDPVE</sequence>
<evidence type="ECO:0000313" key="7">
    <source>
        <dbReference type="Proteomes" id="UP000012174"/>
    </source>
</evidence>
<dbReference type="InterPro" id="IPR003891">
    <property type="entry name" value="Initiation_fac_eIF4g_MI"/>
</dbReference>
<evidence type="ECO:0000256" key="1">
    <source>
        <dbReference type="ARBA" id="ARBA00004604"/>
    </source>
</evidence>
<evidence type="ECO:0000256" key="4">
    <source>
        <dbReference type="SAM" id="MobiDB-lite"/>
    </source>
</evidence>
<dbReference type="GO" id="GO:0042274">
    <property type="term" value="P:ribosomal small subunit biogenesis"/>
    <property type="evidence" value="ECO:0007669"/>
    <property type="project" value="TreeGrafter"/>
</dbReference>
<feature type="compositionally biased region" description="Acidic residues" evidence="4">
    <location>
        <begin position="98"/>
        <end position="132"/>
    </location>
</feature>
<gene>
    <name evidence="6" type="ORF">UCREL1_10000</name>
</gene>